<dbReference type="GO" id="GO:0016020">
    <property type="term" value="C:membrane"/>
    <property type="evidence" value="ECO:0007669"/>
    <property type="project" value="UniProtKB-SubCell"/>
</dbReference>
<dbReference type="Pfam" id="PF01127">
    <property type="entry name" value="Sdh_cyt"/>
    <property type="match status" value="1"/>
</dbReference>
<dbReference type="OrthoDB" id="9799441at2"/>
<dbReference type="InterPro" id="IPR018495">
    <property type="entry name" value="Succ_DH_cyt_bsu_CS"/>
</dbReference>
<keyword evidence="15" id="KW-1185">Reference proteome</keyword>
<protein>
    <recommendedName>
        <fullName evidence="4">Succinate dehydrogenase cytochrome b556 subunit</fullName>
    </recommendedName>
</protein>
<evidence type="ECO:0000256" key="9">
    <source>
        <dbReference type="ARBA" id="ARBA00023004"/>
    </source>
</evidence>
<dbReference type="Gene3D" id="1.20.1300.10">
    <property type="entry name" value="Fumarate reductase/succinate dehydrogenase, transmembrane subunit"/>
    <property type="match status" value="1"/>
</dbReference>
<feature type="transmembrane region" description="Helical" evidence="13">
    <location>
        <begin position="65"/>
        <end position="84"/>
    </location>
</feature>
<dbReference type="RefSeq" id="WP_011386304.1">
    <property type="nucleotide sequence ID" value="NC_007626.1"/>
</dbReference>
<comment type="subunit">
    <text evidence="11">Part of an enzyme complex containing four subunits: a flavoprotein, an iron-sulfur protein, plus two membrane-anchoring proteins, SdhC and SdhD. The complex can form homotrimers.</text>
</comment>
<comment type="subcellular location">
    <subcellularLocation>
        <location evidence="2">Membrane</location>
        <topology evidence="2">Multi-pass membrane protein</topology>
    </subcellularLocation>
</comment>
<evidence type="ECO:0000256" key="7">
    <source>
        <dbReference type="ARBA" id="ARBA00022723"/>
    </source>
</evidence>
<accession>Q2W071</accession>
<dbReference type="NCBIfam" id="TIGR02970">
    <property type="entry name" value="succ_dehyd_cytB"/>
    <property type="match status" value="1"/>
</dbReference>
<dbReference type="SUPFAM" id="SSF81343">
    <property type="entry name" value="Fumarate reductase respiratory complex transmembrane subunits"/>
    <property type="match status" value="1"/>
</dbReference>
<comment type="similarity">
    <text evidence="3">Belongs to the cytochrome b560 family.</text>
</comment>
<keyword evidence="10 13" id="KW-0472">Membrane</keyword>
<dbReference type="GO" id="GO:0009055">
    <property type="term" value="F:electron transfer activity"/>
    <property type="evidence" value="ECO:0007669"/>
    <property type="project" value="InterPro"/>
</dbReference>
<dbReference type="STRING" id="342108.amb3950"/>
<evidence type="ECO:0000256" key="5">
    <source>
        <dbReference type="ARBA" id="ARBA00022617"/>
    </source>
</evidence>
<evidence type="ECO:0000256" key="12">
    <source>
        <dbReference type="PIRSR" id="PIRSR000178-1"/>
    </source>
</evidence>
<dbReference type="EMBL" id="AP007255">
    <property type="protein sequence ID" value="BAE52754.1"/>
    <property type="molecule type" value="Genomic_DNA"/>
</dbReference>
<dbReference type="CDD" id="cd03499">
    <property type="entry name" value="SQR_TypeC_SdhC"/>
    <property type="match status" value="1"/>
</dbReference>
<evidence type="ECO:0000256" key="2">
    <source>
        <dbReference type="ARBA" id="ARBA00004141"/>
    </source>
</evidence>
<comment type="function">
    <text evidence="1">Membrane-anchoring subunit of succinate dehydrogenase (SDH).</text>
</comment>
<feature type="transmembrane region" description="Helical" evidence="13">
    <location>
        <begin position="105"/>
        <end position="124"/>
    </location>
</feature>
<keyword evidence="6 13" id="KW-0812">Transmembrane</keyword>
<evidence type="ECO:0000256" key="4">
    <source>
        <dbReference type="ARBA" id="ARBA00020076"/>
    </source>
</evidence>
<organism evidence="14 15">
    <name type="scientific">Paramagnetospirillum magneticum (strain ATCC 700264 / AMB-1)</name>
    <name type="common">Magnetospirillum magneticum</name>
    <dbReference type="NCBI Taxonomy" id="342108"/>
    <lineage>
        <taxon>Bacteria</taxon>
        <taxon>Pseudomonadati</taxon>
        <taxon>Pseudomonadota</taxon>
        <taxon>Alphaproteobacteria</taxon>
        <taxon>Rhodospirillales</taxon>
        <taxon>Magnetospirillaceae</taxon>
        <taxon>Paramagnetospirillum</taxon>
    </lineage>
</organism>
<evidence type="ECO:0000313" key="14">
    <source>
        <dbReference type="EMBL" id="BAE52754.1"/>
    </source>
</evidence>
<evidence type="ECO:0000313" key="15">
    <source>
        <dbReference type="Proteomes" id="UP000007058"/>
    </source>
</evidence>
<evidence type="ECO:0000256" key="3">
    <source>
        <dbReference type="ARBA" id="ARBA00007244"/>
    </source>
</evidence>
<dbReference type="GO" id="GO:0006099">
    <property type="term" value="P:tricarboxylic acid cycle"/>
    <property type="evidence" value="ECO:0007669"/>
    <property type="project" value="InterPro"/>
</dbReference>
<keyword evidence="8 13" id="KW-1133">Transmembrane helix</keyword>
<proteinExistence type="inferred from homology"/>
<dbReference type="InterPro" id="IPR034804">
    <property type="entry name" value="SQR/QFR_C/D"/>
</dbReference>
<dbReference type="GO" id="GO:0046872">
    <property type="term" value="F:metal ion binding"/>
    <property type="evidence" value="ECO:0007669"/>
    <property type="project" value="UniProtKB-KW"/>
</dbReference>
<dbReference type="InterPro" id="IPR014314">
    <property type="entry name" value="Succ_DH_cytb556"/>
</dbReference>
<sequence length="125" mass="13575">MTTRTRPLSPHIQVYRMPFTAILSISHRITGVALAVGTVVLAYWLASAAYGPVAYGHAQAVLGSWLGKLVLFGWTAALFYHLCNGIRHLFWDKGRGYEIAEADKSGRMVVGAAAALTVLAWIFGL</sequence>
<dbReference type="AlphaFoldDB" id="Q2W071"/>
<keyword evidence="5 12" id="KW-0349">Heme</keyword>
<evidence type="ECO:0000256" key="8">
    <source>
        <dbReference type="ARBA" id="ARBA00022989"/>
    </source>
</evidence>
<dbReference type="PANTHER" id="PTHR10978:SF5">
    <property type="entry name" value="SUCCINATE DEHYDROGENASE CYTOCHROME B560 SUBUNIT, MITOCHONDRIAL"/>
    <property type="match status" value="1"/>
</dbReference>
<evidence type="ECO:0000256" key="6">
    <source>
        <dbReference type="ARBA" id="ARBA00022692"/>
    </source>
</evidence>
<keyword evidence="7 12" id="KW-0479">Metal-binding</keyword>
<dbReference type="InterPro" id="IPR000701">
    <property type="entry name" value="SuccDH_FuR_B_TM-su"/>
</dbReference>
<feature type="transmembrane region" description="Helical" evidence="13">
    <location>
        <begin position="21"/>
        <end position="45"/>
    </location>
</feature>
<gene>
    <name evidence="14" type="ordered locus">amb3950</name>
</gene>
<comment type="cofactor">
    <cofactor evidence="12">
        <name>heme</name>
        <dbReference type="ChEBI" id="CHEBI:30413"/>
    </cofactor>
    <text evidence="12">The heme is bound between the two transmembrane subunits.</text>
</comment>
<dbReference type="Proteomes" id="UP000007058">
    <property type="component" value="Chromosome"/>
</dbReference>
<evidence type="ECO:0000256" key="10">
    <source>
        <dbReference type="ARBA" id="ARBA00023136"/>
    </source>
</evidence>
<evidence type="ECO:0000256" key="1">
    <source>
        <dbReference type="ARBA" id="ARBA00004050"/>
    </source>
</evidence>
<dbReference type="HOGENOM" id="CLU_094691_3_1_5"/>
<dbReference type="PIRSF" id="PIRSF000178">
    <property type="entry name" value="SDH_cyt_b560"/>
    <property type="match status" value="1"/>
</dbReference>
<reference evidence="14 15" key="1">
    <citation type="journal article" date="2005" name="DNA Res.">
        <title>Complete genome sequence of the facultative anaerobic magnetotactic bacterium Magnetospirillum sp. strain AMB-1.</title>
        <authorList>
            <person name="Matsunaga T."/>
            <person name="Okamura Y."/>
            <person name="Fukuda Y."/>
            <person name="Wahyudi A.T."/>
            <person name="Murase Y."/>
            <person name="Takeyama H."/>
        </authorList>
    </citation>
    <scope>NUCLEOTIDE SEQUENCE [LARGE SCALE GENOMIC DNA]</scope>
    <source>
        <strain evidence="15">ATCC 700264 / AMB-1</strain>
    </source>
</reference>
<dbReference type="PROSITE" id="PS01001">
    <property type="entry name" value="SDH_CYT_2"/>
    <property type="match status" value="1"/>
</dbReference>
<feature type="binding site" description="axial binding residue" evidence="12">
    <location>
        <position position="81"/>
    </location>
    <ligand>
        <name>heme</name>
        <dbReference type="ChEBI" id="CHEBI:30413"/>
        <note>ligand shared with second transmembrane subunit</note>
    </ligand>
    <ligandPart>
        <name>Fe</name>
        <dbReference type="ChEBI" id="CHEBI:18248"/>
    </ligandPart>
</feature>
<evidence type="ECO:0000256" key="13">
    <source>
        <dbReference type="SAM" id="Phobius"/>
    </source>
</evidence>
<evidence type="ECO:0000256" key="11">
    <source>
        <dbReference type="ARBA" id="ARBA00025912"/>
    </source>
</evidence>
<dbReference type="PANTHER" id="PTHR10978">
    <property type="entry name" value="SUCCINATE DEHYDROGENASE CYTOCHROME B560 SUBUNIT"/>
    <property type="match status" value="1"/>
</dbReference>
<keyword evidence="9 12" id="KW-0408">Iron</keyword>
<name>Q2W071_PARM1</name>
<dbReference type="KEGG" id="mag:amb3950"/>